<evidence type="ECO:0000256" key="2">
    <source>
        <dbReference type="SAM" id="SignalP"/>
    </source>
</evidence>
<keyword evidence="3" id="KW-0449">Lipoprotein</keyword>
<evidence type="ECO:0000256" key="1">
    <source>
        <dbReference type="SAM" id="MobiDB-lite"/>
    </source>
</evidence>
<feature type="signal peptide" evidence="2">
    <location>
        <begin position="1"/>
        <end position="18"/>
    </location>
</feature>
<keyword evidence="2" id="KW-0732">Signal</keyword>
<gene>
    <name evidence="3" type="ORF">M4L21_00350</name>
</gene>
<feature type="region of interest" description="Disordered" evidence="1">
    <location>
        <begin position="24"/>
        <end position="47"/>
    </location>
</feature>
<dbReference type="RefSeq" id="WP_277580488.1">
    <property type="nucleotide sequence ID" value="NZ_JAMBPV010000001.1"/>
</dbReference>
<dbReference type="Proteomes" id="UP001152302">
    <property type="component" value="Unassembled WGS sequence"/>
</dbReference>
<dbReference type="AlphaFoldDB" id="A0A9X4L667"/>
<sequence length="208" mass="23633">MKKSVILSLVLMLTVLLAACSNGNTEDDEQDKGNERNAPKNVKKLAEKDIFHSDKKGEDISEDEMNKAIKKYLDVNSLIIDNKYLMQYKLDKQIGTDTKITDAQEKRLSNLSNNAVKNDLHFKNFVEDNNIPSGYKDNLDEIIDYFTSLNSTIKHVDKEIEEIDYQPDNKLNVVDVPAKVAGNVNHKKQKSIKKFLDEKGIESDAVDK</sequence>
<feature type="chain" id="PRO_5040743427" evidence="2">
    <location>
        <begin position="19"/>
        <end position="208"/>
    </location>
</feature>
<feature type="compositionally biased region" description="Basic and acidic residues" evidence="1">
    <location>
        <begin position="31"/>
        <end position="47"/>
    </location>
</feature>
<proteinExistence type="predicted"/>
<evidence type="ECO:0000313" key="3">
    <source>
        <dbReference type="EMBL" id="MDG0857761.1"/>
    </source>
</evidence>
<comment type="caution">
    <text evidence="3">The sequence shown here is derived from an EMBL/GenBank/DDBJ whole genome shotgun (WGS) entry which is preliminary data.</text>
</comment>
<dbReference type="NCBIfam" id="NF033193">
    <property type="entry name" value="lipo_NDxxF"/>
    <property type="match status" value="1"/>
</dbReference>
<protein>
    <submittedName>
        <fullName evidence="3">NDxxF motif lipoprotein</fullName>
    </submittedName>
</protein>
<name>A0A9X4L667_9STAP</name>
<dbReference type="EMBL" id="JAMBPX010000001">
    <property type="protein sequence ID" value="MDG0857761.1"/>
    <property type="molecule type" value="Genomic_DNA"/>
</dbReference>
<dbReference type="PROSITE" id="PS51257">
    <property type="entry name" value="PROKAR_LIPOPROTEIN"/>
    <property type="match status" value="1"/>
</dbReference>
<evidence type="ECO:0000313" key="4">
    <source>
        <dbReference type="Proteomes" id="UP001152302"/>
    </source>
</evidence>
<dbReference type="InterPro" id="IPR047903">
    <property type="entry name" value="NDxxF_lipo"/>
</dbReference>
<reference evidence="3" key="1">
    <citation type="submission" date="2022-05" db="EMBL/GenBank/DDBJ databases">
        <title>Comparative genomics of Staphylococcus equorum isolates.</title>
        <authorList>
            <person name="Luelf R.H."/>
        </authorList>
    </citation>
    <scope>NUCLEOTIDE SEQUENCE</scope>
    <source>
        <strain evidence="3">TMW 2.2343</strain>
    </source>
</reference>
<accession>A0A9X4L667</accession>
<organism evidence="3 4">
    <name type="scientific">Staphylococcus equorum</name>
    <dbReference type="NCBI Taxonomy" id="246432"/>
    <lineage>
        <taxon>Bacteria</taxon>
        <taxon>Bacillati</taxon>
        <taxon>Bacillota</taxon>
        <taxon>Bacilli</taxon>
        <taxon>Bacillales</taxon>
        <taxon>Staphylococcaceae</taxon>
        <taxon>Staphylococcus</taxon>
    </lineage>
</organism>